<dbReference type="GeneID" id="34580121"/>
<dbReference type="InterPro" id="IPR051711">
    <property type="entry name" value="Stress_Response_Reg"/>
</dbReference>
<evidence type="ECO:0000256" key="6">
    <source>
        <dbReference type="ARBA" id="ARBA00023242"/>
    </source>
</evidence>
<name>A0A1F5L8J9_PENAI</name>
<dbReference type="AlphaFoldDB" id="A0A1F5L8J9"/>
<evidence type="ECO:0000256" key="1">
    <source>
        <dbReference type="ARBA" id="ARBA00004123"/>
    </source>
</evidence>
<protein>
    <recommendedName>
        <fullName evidence="9">Xylanolytic transcriptional activator regulatory domain-containing protein</fullName>
    </recommendedName>
</protein>
<dbReference type="GO" id="GO:0006351">
    <property type="term" value="P:DNA-templated transcription"/>
    <property type="evidence" value="ECO:0007669"/>
    <property type="project" value="InterPro"/>
</dbReference>
<evidence type="ECO:0000313" key="10">
    <source>
        <dbReference type="EMBL" id="OGE49376.1"/>
    </source>
</evidence>
<dbReference type="InterPro" id="IPR007219">
    <property type="entry name" value="XnlR_reg_dom"/>
</dbReference>
<evidence type="ECO:0000313" key="11">
    <source>
        <dbReference type="Proteomes" id="UP000177622"/>
    </source>
</evidence>
<dbReference type="GO" id="GO:0016020">
    <property type="term" value="C:membrane"/>
    <property type="evidence" value="ECO:0007669"/>
    <property type="project" value="UniProtKB-SubCell"/>
</dbReference>
<reference evidence="10 11" key="1">
    <citation type="journal article" date="2016" name="Sci. Rep.">
        <title>Penicillium arizonense, a new, genome sequenced fungal species, reveals a high chemical diversity in secreted metabolites.</title>
        <authorList>
            <person name="Grijseels S."/>
            <person name="Nielsen J.C."/>
            <person name="Randelovic M."/>
            <person name="Nielsen J."/>
            <person name="Nielsen K.F."/>
            <person name="Workman M."/>
            <person name="Frisvad J.C."/>
        </authorList>
    </citation>
    <scope>NUCLEOTIDE SEQUENCE [LARGE SCALE GENOMIC DNA]</scope>
    <source>
        <strain evidence="10 11">CBS 141311</strain>
    </source>
</reference>
<keyword evidence="6" id="KW-0539">Nucleus</keyword>
<evidence type="ECO:0000256" key="2">
    <source>
        <dbReference type="ARBA" id="ARBA00004141"/>
    </source>
</evidence>
<accession>A0A1F5L8J9</accession>
<dbReference type="Gene3D" id="1.20.1250.20">
    <property type="entry name" value="MFS general substrate transporter like domains"/>
    <property type="match status" value="3"/>
</dbReference>
<evidence type="ECO:0000256" key="4">
    <source>
        <dbReference type="ARBA" id="ARBA00023125"/>
    </source>
</evidence>
<feature type="transmembrane region" description="Helical" evidence="8">
    <location>
        <begin position="812"/>
        <end position="834"/>
    </location>
</feature>
<dbReference type="EMBL" id="LXJU01000022">
    <property type="protein sequence ID" value="OGE49376.1"/>
    <property type="molecule type" value="Genomic_DNA"/>
</dbReference>
<comment type="subcellular location">
    <subcellularLocation>
        <location evidence="2">Membrane</location>
        <topology evidence="2">Multi-pass membrane protein</topology>
    </subcellularLocation>
    <subcellularLocation>
        <location evidence="1">Nucleus</location>
    </subcellularLocation>
</comment>
<feature type="transmembrane region" description="Helical" evidence="8">
    <location>
        <begin position="779"/>
        <end position="800"/>
    </location>
</feature>
<dbReference type="OrthoDB" id="2579025at2759"/>
<keyword evidence="8" id="KW-0812">Transmembrane</keyword>
<evidence type="ECO:0000256" key="7">
    <source>
        <dbReference type="SAM" id="MobiDB-lite"/>
    </source>
</evidence>
<feature type="transmembrane region" description="Helical" evidence="8">
    <location>
        <begin position="1045"/>
        <end position="1069"/>
    </location>
</feature>
<dbReference type="GO" id="GO:0022857">
    <property type="term" value="F:transmembrane transporter activity"/>
    <property type="evidence" value="ECO:0007669"/>
    <property type="project" value="InterPro"/>
</dbReference>
<feature type="transmembrane region" description="Helical" evidence="8">
    <location>
        <begin position="977"/>
        <end position="994"/>
    </location>
</feature>
<evidence type="ECO:0000256" key="8">
    <source>
        <dbReference type="SAM" id="Phobius"/>
    </source>
</evidence>
<organism evidence="10 11">
    <name type="scientific">Penicillium arizonense</name>
    <dbReference type="NCBI Taxonomy" id="1835702"/>
    <lineage>
        <taxon>Eukaryota</taxon>
        <taxon>Fungi</taxon>
        <taxon>Dikarya</taxon>
        <taxon>Ascomycota</taxon>
        <taxon>Pezizomycotina</taxon>
        <taxon>Eurotiomycetes</taxon>
        <taxon>Eurotiomycetidae</taxon>
        <taxon>Eurotiales</taxon>
        <taxon>Aspergillaceae</taxon>
        <taxon>Penicillium</taxon>
    </lineage>
</organism>
<dbReference type="FunFam" id="1.20.1250.20:FF:000364">
    <property type="entry name" value="MFS general substrate transporter"/>
    <property type="match status" value="1"/>
</dbReference>
<keyword evidence="4" id="KW-0238">DNA-binding</keyword>
<feature type="domain" description="Xylanolytic transcriptional activator regulatory" evidence="9">
    <location>
        <begin position="256"/>
        <end position="337"/>
    </location>
</feature>
<dbReference type="CDD" id="cd12148">
    <property type="entry name" value="fungal_TF_MHR"/>
    <property type="match status" value="1"/>
</dbReference>
<dbReference type="SUPFAM" id="SSF103473">
    <property type="entry name" value="MFS general substrate transporter"/>
    <property type="match status" value="1"/>
</dbReference>
<evidence type="ECO:0000256" key="5">
    <source>
        <dbReference type="ARBA" id="ARBA00023163"/>
    </source>
</evidence>
<evidence type="ECO:0000256" key="3">
    <source>
        <dbReference type="ARBA" id="ARBA00023015"/>
    </source>
</evidence>
<proteinExistence type="predicted"/>
<comment type="caution">
    <text evidence="10">The sequence shown here is derived from an EMBL/GenBank/DDBJ whole genome shotgun (WGS) entry which is preliminary data.</text>
</comment>
<feature type="transmembrane region" description="Helical" evidence="8">
    <location>
        <begin position="921"/>
        <end position="940"/>
    </location>
</feature>
<feature type="compositionally biased region" description="Basic and acidic residues" evidence="7">
    <location>
        <begin position="25"/>
        <end position="35"/>
    </location>
</feature>
<evidence type="ECO:0000259" key="9">
    <source>
        <dbReference type="SMART" id="SM00906"/>
    </source>
</evidence>
<dbReference type="GO" id="GO:0043565">
    <property type="term" value="F:sequence-specific DNA binding"/>
    <property type="evidence" value="ECO:0007669"/>
    <property type="project" value="TreeGrafter"/>
</dbReference>
<gene>
    <name evidence="10" type="ORF">PENARI_c022G06089</name>
</gene>
<dbReference type="PANTHER" id="PTHR47540:SF2">
    <property type="entry name" value="ZN(II)2CYS6 TRANSCRIPTION FACTOR (EUROFUNG)"/>
    <property type="match status" value="1"/>
</dbReference>
<keyword evidence="5" id="KW-0804">Transcription</keyword>
<dbReference type="Proteomes" id="UP000177622">
    <property type="component" value="Unassembled WGS sequence"/>
</dbReference>
<dbReference type="InterPro" id="IPR036259">
    <property type="entry name" value="MFS_trans_sf"/>
</dbReference>
<feature type="region of interest" description="Disordered" evidence="7">
    <location>
        <begin position="1"/>
        <end position="54"/>
    </location>
</feature>
<dbReference type="GO" id="GO:0005634">
    <property type="term" value="C:nucleus"/>
    <property type="evidence" value="ECO:0007669"/>
    <property type="project" value="UniProtKB-SubCell"/>
</dbReference>
<keyword evidence="8" id="KW-0472">Membrane</keyword>
<dbReference type="PANTHER" id="PTHR47540">
    <property type="entry name" value="THIAMINE REPRESSIBLE GENES REGULATORY PROTEIN THI5"/>
    <property type="match status" value="1"/>
</dbReference>
<keyword evidence="8" id="KW-1133">Transmembrane helix</keyword>
<dbReference type="Pfam" id="PF04082">
    <property type="entry name" value="Fungal_trans"/>
    <property type="match status" value="1"/>
</dbReference>
<keyword evidence="11" id="KW-1185">Reference proteome</keyword>
<feature type="transmembrane region" description="Helical" evidence="8">
    <location>
        <begin position="744"/>
        <end position="767"/>
    </location>
</feature>
<dbReference type="RefSeq" id="XP_022484827.1">
    <property type="nucleotide sequence ID" value="XM_022635387.1"/>
</dbReference>
<dbReference type="GO" id="GO:0045944">
    <property type="term" value="P:positive regulation of transcription by RNA polymerase II"/>
    <property type="evidence" value="ECO:0007669"/>
    <property type="project" value="TreeGrafter"/>
</dbReference>
<feature type="transmembrane region" description="Helical" evidence="8">
    <location>
        <begin position="713"/>
        <end position="732"/>
    </location>
</feature>
<dbReference type="SMART" id="SM00906">
    <property type="entry name" value="Fungal_trans"/>
    <property type="match status" value="1"/>
</dbReference>
<feature type="transmembrane region" description="Helical" evidence="8">
    <location>
        <begin position="1014"/>
        <end position="1033"/>
    </location>
</feature>
<dbReference type="GO" id="GO:0008270">
    <property type="term" value="F:zinc ion binding"/>
    <property type="evidence" value="ECO:0007669"/>
    <property type="project" value="InterPro"/>
</dbReference>
<keyword evidence="3" id="KW-0805">Transcription regulation</keyword>
<dbReference type="Pfam" id="PF07690">
    <property type="entry name" value="MFS_1"/>
    <property type="match status" value="1"/>
</dbReference>
<dbReference type="InterPro" id="IPR011701">
    <property type="entry name" value="MFS"/>
</dbReference>
<feature type="transmembrane region" description="Helical" evidence="8">
    <location>
        <begin position="946"/>
        <end position="965"/>
    </location>
</feature>
<sequence>MASLSPRVSPAKHSLDTTNEEADDENRRKDPKSHETSIWQQPASVSHEVSDSQVDYRASPEIEIEGQYFDSTSGLNFLHRAWKKLFQKEGSASYDSNDAERNQLLASAGDRPFHVVNSALDDFIPDTPTARKLLQFYFETCVVTYRMFHRQTVEGWMEVFLKDCQERRPIARSVGNSRTAILLTIMAIATLRLERVRVNGEMSKEDESLVLQRSDQLFCAGMRLTDAEMGFPRLESAQARLIQVLYLLQTSRMNKGWYTFGNAFHITLSLGMHRRRDEKRDFPFTSRRQNYITSECYKRTFWAAYIIDRYLSVVFGRPRLYQDDDIDQDFPDNVNDEDMTPQGPSISDDPADCYIDALIFHAKIARIIGKVSREVYSVSDLSNQDRLAAAHRLGRELHEWRASLPPHLGTVKPSTLMPSFRRQAIALQLAYSHALIHANRPFLLSEAASENVTECIFATKASFEIINRMAGDMVYVWEIQRATRSTDEIDDQSLGKIFDLAEKCRGHLKRASTGLSQNQRYSVILDELRSEAQRCRFMTENPPNPRQGGLHGGEASTNADIGFPFLQNSDMFGSDPEAMLHGGIIPNMPDSFLFSDWQTLDSSESLLDWESIRWSQILLSISLSSLISSKSFNMTDKDAAVMHLEHQPGQGINADDAEFLLNFSNEAKKQVLRKVDMRLVPMFVLLYLMAYIDKTNIGNAKIEGLLPSLHMDGIQYNIALSIFFVPYVLAGAEQYNLEPTQETVALFGISDLQLGAGFLPGAVLVISKWYLPNETQTRIAILYTSAASGGAFSGLLAFAIAKMDGMAGYEGWRWIFIIEGAATIAMAVACYLLLLDSPSLSPGWLTPDEIRFLEVRQIASNSHGGHHEGFNKRIIFSVLGDWKMYLLILANWSNAVPNYALKFSMPDIIQSMGYKSANAQLLTIPPYTVGALSAYGFSVFADRFSWRMPFIVAPQLSLIVAFAILFSKAADIENNIALCYFGICLACFGMYPILPGVNAWNVCNIPNPHKRAVAIGYLICVGNAGGIIGSYIYKADEKPRYPTGYGTSLAFAAAGIMACLTLEFCLWSSNKTNDRMSTSEIEERYTQDQLRNMEEKSPLFKYTL</sequence>